<evidence type="ECO:0000256" key="1">
    <source>
        <dbReference type="SAM" id="Coils"/>
    </source>
</evidence>
<keyword evidence="1" id="KW-0175">Coiled coil</keyword>
<dbReference type="AlphaFoldDB" id="A0A7S4B4R4"/>
<accession>A0A7S4B4R4</accession>
<feature type="compositionally biased region" description="Basic and acidic residues" evidence="2">
    <location>
        <begin position="52"/>
        <end position="64"/>
    </location>
</feature>
<gene>
    <name evidence="3" type="ORF">PCAR00345_LOCUS6627</name>
</gene>
<evidence type="ECO:0000256" key="2">
    <source>
        <dbReference type="SAM" id="MobiDB-lite"/>
    </source>
</evidence>
<protein>
    <submittedName>
        <fullName evidence="3">Uncharacterized protein</fullName>
    </submittedName>
</protein>
<feature type="coiled-coil region" evidence="1">
    <location>
        <begin position="101"/>
        <end position="135"/>
    </location>
</feature>
<sequence>MWSILAEVNLEQNTGTDKVAAKEAPAEAELRYAKAVAMCIRTEAKAAQPPSEGHHEEKPREETTTKGSQMEKGGSKKDRSKESSQKGGKKSKKEALSAVQIAMLQVEHEQLQTCYQALRREVEQKQDVVDHIQAERKHALLKIMAEQMDVEIKQQRAAFRKEIDAAETTLRILCGQAPQQQHLTRLGVSPRVLPPLAATDACGPQPNAQRLPALRHAPAGHGSPPAARVGGGLQVTLEKPHFVSPRRTPRTARPYMSLAMSAPKSAKGSTPAVPRIPGWALSSEFRDALVPDTSVLRRSPRIDAEHRHGHLAQPIDVWCVKNVASGYFSKSATAVE</sequence>
<reference evidence="3" key="1">
    <citation type="submission" date="2021-01" db="EMBL/GenBank/DDBJ databases">
        <authorList>
            <person name="Corre E."/>
            <person name="Pelletier E."/>
            <person name="Niang G."/>
            <person name="Scheremetjew M."/>
            <person name="Finn R."/>
            <person name="Kale V."/>
            <person name="Holt S."/>
            <person name="Cochrane G."/>
            <person name="Meng A."/>
            <person name="Brown T."/>
            <person name="Cohen L."/>
        </authorList>
    </citation>
    <scope>NUCLEOTIDE SEQUENCE</scope>
    <source>
        <strain evidence="3">CCMP645</strain>
    </source>
</reference>
<organism evidence="3">
    <name type="scientific">Chrysotila carterae</name>
    <name type="common">Marine alga</name>
    <name type="synonym">Syracosphaera carterae</name>
    <dbReference type="NCBI Taxonomy" id="13221"/>
    <lineage>
        <taxon>Eukaryota</taxon>
        <taxon>Haptista</taxon>
        <taxon>Haptophyta</taxon>
        <taxon>Prymnesiophyceae</taxon>
        <taxon>Isochrysidales</taxon>
        <taxon>Isochrysidaceae</taxon>
        <taxon>Chrysotila</taxon>
    </lineage>
</organism>
<name>A0A7S4B4R4_CHRCT</name>
<proteinExistence type="predicted"/>
<feature type="compositionally biased region" description="Basic and acidic residues" evidence="2">
    <location>
        <begin position="73"/>
        <end position="84"/>
    </location>
</feature>
<evidence type="ECO:0000313" key="3">
    <source>
        <dbReference type="EMBL" id="CAE0754040.1"/>
    </source>
</evidence>
<feature type="region of interest" description="Disordered" evidence="2">
    <location>
        <begin position="43"/>
        <end position="94"/>
    </location>
</feature>
<dbReference type="EMBL" id="HBIZ01011158">
    <property type="protein sequence ID" value="CAE0754040.1"/>
    <property type="molecule type" value="Transcribed_RNA"/>
</dbReference>